<evidence type="ECO:0000259" key="7">
    <source>
        <dbReference type="PROSITE" id="PS50011"/>
    </source>
</evidence>
<keyword evidence="4" id="KW-0067">ATP-binding</keyword>
<evidence type="ECO:0000313" key="9">
    <source>
        <dbReference type="Proteomes" id="UP000217343"/>
    </source>
</evidence>
<evidence type="ECO:0000256" key="5">
    <source>
        <dbReference type="SAM" id="MobiDB-lite"/>
    </source>
</evidence>
<dbReference type="GO" id="GO:0005524">
    <property type="term" value="F:ATP binding"/>
    <property type="evidence" value="ECO:0007669"/>
    <property type="project" value="UniProtKB-KW"/>
</dbReference>
<evidence type="ECO:0000313" key="8">
    <source>
        <dbReference type="EMBL" id="ATB44851.1"/>
    </source>
</evidence>
<dbReference type="PANTHER" id="PTHR43289">
    <property type="entry name" value="MITOGEN-ACTIVATED PROTEIN KINASE KINASE KINASE 20-RELATED"/>
    <property type="match status" value="1"/>
</dbReference>
<evidence type="ECO:0000256" key="4">
    <source>
        <dbReference type="ARBA" id="ARBA00022840"/>
    </source>
</evidence>
<dbReference type="InterPro" id="IPR011009">
    <property type="entry name" value="Kinase-like_dom_sf"/>
</dbReference>
<evidence type="ECO:0000256" key="6">
    <source>
        <dbReference type="SAM" id="Phobius"/>
    </source>
</evidence>
<feature type="domain" description="Protein kinase" evidence="7">
    <location>
        <begin position="1"/>
        <end position="327"/>
    </location>
</feature>
<feature type="region of interest" description="Disordered" evidence="5">
    <location>
        <begin position="329"/>
        <end position="588"/>
    </location>
</feature>
<dbReference type="AlphaFoldDB" id="A0A250JN81"/>
<protein>
    <submittedName>
        <fullName evidence="8">Serine/threonine protein kinase</fullName>
    </submittedName>
</protein>
<dbReference type="GO" id="GO:0004674">
    <property type="term" value="F:protein serine/threonine kinase activity"/>
    <property type="evidence" value="ECO:0007669"/>
    <property type="project" value="UniProtKB-KW"/>
</dbReference>
<keyword evidence="1" id="KW-0808">Transferase</keyword>
<dbReference type="SUPFAM" id="SSF56112">
    <property type="entry name" value="Protein kinase-like (PK-like)"/>
    <property type="match status" value="1"/>
</dbReference>
<reference evidence="8 9" key="1">
    <citation type="submission" date="2017-06" db="EMBL/GenBank/DDBJ databases">
        <title>Sequencing and comparative analysis of myxobacterial genomes.</title>
        <authorList>
            <person name="Rupp O."/>
            <person name="Goesmann A."/>
            <person name="Sogaard-Andersen L."/>
        </authorList>
    </citation>
    <scope>NUCLEOTIDE SEQUENCE [LARGE SCALE GENOMIC DNA]</scope>
    <source>
        <strain evidence="8 9">DSM 14697</strain>
    </source>
</reference>
<keyword evidence="6" id="KW-1133">Transmembrane helix</keyword>
<dbReference type="KEGG" id="mmas:MYMAC_000433"/>
<keyword evidence="6" id="KW-0812">Transmembrane</keyword>
<feature type="compositionally biased region" description="Low complexity" evidence="5">
    <location>
        <begin position="499"/>
        <end position="510"/>
    </location>
</feature>
<dbReference type="InterPro" id="IPR008266">
    <property type="entry name" value="Tyr_kinase_AS"/>
</dbReference>
<dbReference type="InterPro" id="IPR000719">
    <property type="entry name" value="Prot_kinase_dom"/>
</dbReference>
<dbReference type="Gene3D" id="1.10.510.10">
    <property type="entry name" value="Transferase(Phosphotransferase) domain 1"/>
    <property type="match status" value="1"/>
</dbReference>
<dbReference type="Gene3D" id="3.30.200.20">
    <property type="entry name" value="Phosphorylase Kinase, domain 1"/>
    <property type="match status" value="1"/>
</dbReference>
<dbReference type="Pfam" id="PF00069">
    <property type="entry name" value="Pkinase"/>
    <property type="match status" value="1"/>
</dbReference>
<feature type="compositionally biased region" description="Low complexity" evidence="5">
    <location>
        <begin position="578"/>
        <end position="588"/>
    </location>
</feature>
<name>A0A250JN81_9BACT</name>
<feature type="compositionally biased region" description="Basic and acidic residues" evidence="5">
    <location>
        <begin position="422"/>
        <end position="434"/>
    </location>
</feature>
<proteinExistence type="predicted"/>
<dbReference type="EMBL" id="CP022203">
    <property type="protein sequence ID" value="ATB44851.1"/>
    <property type="molecule type" value="Genomic_DNA"/>
</dbReference>
<evidence type="ECO:0000256" key="3">
    <source>
        <dbReference type="ARBA" id="ARBA00022777"/>
    </source>
</evidence>
<sequence>MGEVFLAREESPRRACVVKKVLPQLMASPQFAGRFRDEARVVVRLHHPNIARVYAMGEVDGQLYLSMEYVQGKTLSRLTYRLRQLGRTLPLGILLHLGQRLCEGLAYAHDATDENGHPLHLVHRDLSPANVCISYAGEVKIIDFGAAQSTLKEQQTAPRVVIGNLTYMAPEQARKRFVDRRADVYAVGALLWELFAWRPLAQRGDPVERWRRAAYPQWEPAGHFRQGVPASVDAFLMRALASEPDNRFPDAAAMGAELARMKAKLAPNVGDAELAKVIAAAFPREKKAEELVLRELLREPRSRALTEPALATVLAPPTALAFEHGGIDAPEDFVPAEQGDADGAKAQGAPDARGGDADEGEATVRGAPAARGADAAEATVRGVRERPSPLGQGADEEGLEATVHGGGARPSTSGQGADEEGHETTVRGAAERPPDTLQAVSGRVGTALYGTEDESTVVEGGASRTPRGPPSADPGGPASARHDADDEATVVQPGRRSGADGMPAAAPGDGESTLVHPARGTAASAPGDADEETTVVQPERARLAAGNQVASQSHGGGEPRPAPAEAQRPGIPSPAGESANGASTAGDAAATEAVDAAKLMVALERAEAARNETARATASEDVTVTEVNPSRALHAQRRATRETQVGFGVDISQSVDAAAVEARRLELVRAITGDEALPIPEADKPSGIWRLGRRAWLAAGLFTGACALGLALAWALS</sequence>
<dbReference type="RefSeq" id="WP_239989286.1">
    <property type="nucleotide sequence ID" value="NZ_CP022203.1"/>
</dbReference>
<dbReference type="PROSITE" id="PS00109">
    <property type="entry name" value="PROTEIN_KINASE_TYR"/>
    <property type="match status" value="1"/>
</dbReference>
<keyword evidence="6" id="KW-0472">Membrane</keyword>
<dbReference type="CDD" id="cd14014">
    <property type="entry name" value="STKc_PknB_like"/>
    <property type="match status" value="1"/>
</dbReference>
<feature type="compositionally biased region" description="Low complexity" evidence="5">
    <location>
        <begin position="367"/>
        <end position="378"/>
    </location>
</feature>
<evidence type="ECO:0000256" key="1">
    <source>
        <dbReference type="ARBA" id="ARBA00022679"/>
    </source>
</evidence>
<accession>A0A250JN81</accession>
<keyword evidence="8" id="KW-0723">Serine/threonine-protein kinase</keyword>
<evidence type="ECO:0000256" key="2">
    <source>
        <dbReference type="ARBA" id="ARBA00022741"/>
    </source>
</evidence>
<keyword evidence="2" id="KW-0547">Nucleotide-binding</keyword>
<dbReference type="PANTHER" id="PTHR43289:SF6">
    <property type="entry name" value="SERINE_THREONINE-PROTEIN KINASE NEKL-3"/>
    <property type="match status" value="1"/>
</dbReference>
<keyword evidence="3 8" id="KW-0418">Kinase</keyword>
<organism evidence="8 9">
    <name type="scientific">Corallococcus macrosporus DSM 14697</name>
    <dbReference type="NCBI Taxonomy" id="1189310"/>
    <lineage>
        <taxon>Bacteria</taxon>
        <taxon>Pseudomonadati</taxon>
        <taxon>Myxococcota</taxon>
        <taxon>Myxococcia</taxon>
        <taxon>Myxococcales</taxon>
        <taxon>Cystobacterineae</taxon>
        <taxon>Myxococcaceae</taxon>
        <taxon>Corallococcus</taxon>
    </lineage>
</organism>
<keyword evidence="9" id="KW-1185">Reference proteome</keyword>
<gene>
    <name evidence="8" type="ORF">MYMAC_000433</name>
</gene>
<dbReference type="PROSITE" id="PS50011">
    <property type="entry name" value="PROTEIN_KINASE_DOM"/>
    <property type="match status" value="1"/>
</dbReference>
<dbReference type="Proteomes" id="UP000217343">
    <property type="component" value="Chromosome"/>
</dbReference>
<feature type="transmembrane region" description="Helical" evidence="6">
    <location>
        <begin position="695"/>
        <end position="716"/>
    </location>
</feature>